<dbReference type="eggNOG" id="COG1216">
    <property type="taxonomic scope" value="Bacteria"/>
</dbReference>
<dbReference type="Proteomes" id="UP000001423">
    <property type="component" value="Chromosome"/>
</dbReference>
<protein>
    <submittedName>
        <fullName evidence="1">Glycosyltransferase</fullName>
    </submittedName>
</protein>
<accession>Q7V973</accession>
<keyword evidence="2" id="KW-1185">Reference proteome</keyword>
<name>Q7V973_PROMM</name>
<reference evidence="1 2" key="1">
    <citation type="journal article" date="2003" name="Nature">
        <title>Genome divergence in two Prochlorococcus ecotypes reflects oceanic niche differentiation.</title>
        <authorList>
            <person name="Rocap G."/>
            <person name="Larimer F.W."/>
            <person name="Lamerdin J.E."/>
            <person name="Malfatti S."/>
            <person name="Chain P."/>
            <person name="Ahlgren N.A."/>
            <person name="Arellano A."/>
            <person name="Coleman M."/>
            <person name="Hauser L."/>
            <person name="Hess W.R."/>
            <person name="Johnson Z.I."/>
            <person name="Land M.L."/>
            <person name="Lindell D."/>
            <person name="Post A.F."/>
            <person name="Regala W."/>
            <person name="Shah M."/>
            <person name="Shaw S.L."/>
            <person name="Steglich C."/>
            <person name="Sullivan M.B."/>
            <person name="Ting C.S."/>
            <person name="Tolonen A."/>
            <person name="Webb E.A."/>
            <person name="Zinser E.R."/>
            <person name="Chisholm S.W."/>
        </authorList>
    </citation>
    <scope>NUCLEOTIDE SEQUENCE [LARGE SCALE GENOMIC DNA]</scope>
    <source>
        <strain evidence="2">MIT 9313</strain>
    </source>
</reference>
<organism evidence="1 2">
    <name type="scientific">Prochlorococcus marinus (strain MIT 9313)</name>
    <dbReference type="NCBI Taxonomy" id="74547"/>
    <lineage>
        <taxon>Bacteria</taxon>
        <taxon>Bacillati</taxon>
        <taxon>Cyanobacteriota</taxon>
        <taxon>Cyanophyceae</taxon>
        <taxon>Synechococcales</taxon>
        <taxon>Prochlorococcaceae</taxon>
        <taxon>Prochlorococcus</taxon>
    </lineage>
</organism>
<keyword evidence="1" id="KW-0808">Transferase</keyword>
<dbReference type="SUPFAM" id="SSF53448">
    <property type="entry name" value="Nucleotide-diphospho-sugar transferases"/>
    <property type="match status" value="1"/>
</dbReference>
<dbReference type="PANTHER" id="PTHR43179">
    <property type="entry name" value="RHAMNOSYLTRANSFERASE WBBL"/>
    <property type="match status" value="1"/>
</dbReference>
<proteinExistence type="predicted"/>
<dbReference type="AlphaFoldDB" id="Q7V973"/>
<dbReference type="OrthoDB" id="9771846at2"/>
<evidence type="ECO:0000313" key="2">
    <source>
        <dbReference type="Proteomes" id="UP000001423"/>
    </source>
</evidence>
<dbReference type="EMBL" id="BX548175">
    <property type="protein sequence ID" value="CAE20260.1"/>
    <property type="molecule type" value="Genomic_DNA"/>
</dbReference>
<dbReference type="Gene3D" id="3.90.550.10">
    <property type="entry name" value="Spore Coat Polysaccharide Biosynthesis Protein SpsA, Chain A"/>
    <property type="match status" value="1"/>
</dbReference>
<dbReference type="RefSeq" id="WP_011129464.1">
    <property type="nucleotide sequence ID" value="NC_005071.1"/>
</dbReference>
<dbReference type="PANTHER" id="PTHR43179:SF10">
    <property type="entry name" value="GLYCOSYL TRANSFERASE"/>
    <property type="match status" value="1"/>
</dbReference>
<gene>
    <name evidence="1" type="ordered locus">PMT_0085</name>
</gene>
<dbReference type="HOGENOM" id="CLU_023845_0_4_3"/>
<dbReference type="InterPro" id="IPR029044">
    <property type="entry name" value="Nucleotide-diphossugar_trans"/>
</dbReference>
<dbReference type="CAZy" id="GT2">
    <property type="family name" value="Glycosyltransferase Family 2"/>
</dbReference>
<evidence type="ECO:0000313" key="1">
    <source>
        <dbReference type="EMBL" id="CAE20260.1"/>
    </source>
</evidence>
<sequence>MKRDLILLFVAFHPLQDEVEQLAACLSCLPPQIGYAMAINDYCPGEAVEQLTKGADHFLCNSDNPGYGRAVNRLVSSLDEIPDYLGILNTDLSWCSGTFETILLWMQNNSDVSLAVPQILDPLGEPQKLCKQSPTVLGLFSRRFVPEVLKPSCLKRYDRWYVMDQFDYQNIFEVPYLSGCCMVVRSESFLQVGGFDERYFLYLEDADLTRALAYQGRCLHFPEVSVVHQWGKGNYQKFSLMIINIISAWRYFAKWGWKLW</sequence>
<dbReference type="KEGG" id="pmt:PMT_0085"/>
<dbReference type="GO" id="GO:0016740">
    <property type="term" value="F:transferase activity"/>
    <property type="evidence" value="ECO:0007669"/>
    <property type="project" value="UniProtKB-KW"/>
</dbReference>